<sequence>MRMEKKITLICVLFLMIGASVAQQRGPRFSKDEVISRKWTFVSEKSGLTPLDIQKVEPVFMETELELWNLLEKNRQIFKNNRRKVDKSAVNYEAINDAMVNFELENARIQQKYYQKLKKILPAQTINRLLMAEKSYKRELMQKMPGQQRGQVRQE</sequence>
<gene>
    <name evidence="1" type="ORF">SDC9_41053</name>
</gene>
<dbReference type="EMBL" id="VSSQ01000446">
    <property type="protein sequence ID" value="MPL94894.1"/>
    <property type="molecule type" value="Genomic_DNA"/>
</dbReference>
<accession>A0A644VTZ9</accession>
<reference evidence="1" key="1">
    <citation type="submission" date="2019-08" db="EMBL/GenBank/DDBJ databases">
        <authorList>
            <person name="Kucharzyk K."/>
            <person name="Murdoch R.W."/>
            <person name="Higgins S."/>
            <person name="Loffler F."/>
        </authorList>
    </citation>
    <scope>NUCLEOTIDE SEQUENCE</scope>
</reference>
<organism evidence="1">
    <name type="scientific">bioreactor metagenome</name>
    <dbReference type="NCBI Taxonomy" id="1076179"/>
    <lineage>
        <taxon>unclassified sequences</taxon>
        <taxon>metagenomes</taxon>
        <taxon>ecological metagenomes</taxon>
    </lineage>
</organism>
<proteinExistence type="predicted"/>
<evidence type="ECO:0008006" key="2">
    <source>
        <dbReference type="Google" id="ProtNLM"/>
    </source>
</evidence>
<dbReference type="AlphaFoldDB" id="A0A644VTZ9"/>
<evidence type="ECO:0000313" key="1">
    <source>
        <dbReference type="EMBL" id="MPL94894.1"/>
    </source>
</evidence>
<comment type="caution">
    <text evidence="1">The sequence shown here is derived from an EMBL/GenBank/DDBJ whole genome shotgun (WGS) entry which is preliminary data.</text>
</comment>
<protein>
    <recommendedName>
        <fullName evidence="2">Periplasmic heavy metal sensor</fullName>
    </recommendedName>
</protein>
<name>A0A644VTZ9_9ZZZZ</name>